<evidence type="ECO:0000313" key="1">
    <source>
        <dbReference type="EMBL" id="AFO70584.1"/>
    </source>
</evidence>
<accession>I7CCH9</accession>
<dbReference type="RefSeq" id="YP_009598439.1">
    <property type="nucleotide sequence ID" value="NC_041907.1"/>
</dbReference>
<proteinExistence type="predicted"/>
<keyword evidence="2" id="KW-1185">Reference proteome</keyword>
<dbReference type="GeneID" id="40074136"/>
<dbReference type="EMBL" id="JX194238">
    <property type="protein sequence ID" value="AFO70584.1"/>
    <property type="molecule type" value="Genomic_DNA"/>
</dbReference>
<protein>
    <submittedName>
        <fullName evidence="1">Uncharacterized protein</fullName>
    </submittedName>
</protein>
<dbReference type="KEGG" id="vg:40074136"/>
<name>I7CCH9_9CAUD</name>
<evidence type="ECO:0000313" key="2">
    <source>
        <dbReference type="Proteomes" id="UP000002888"/>
    </source>
</evidence>
<dbReference type="Proteomes" id="UP000002888">
    <property type="component" value="Segment"/>
</dbReference>
<sequence>MMDISYAHVQMKLKDGETTCHKVEIPYSLSEVQDDFYSTVAQILNLVRRETGISVLNVTHSRVLFTAGPNQ</sequence>
<reference evidence="1 2" key="1">
    <citation type="journal article" date="2012" name="J. Virol.">
        <title>Complete Genome of Pseudomonas aeruginosa Phage PA26.</title>
        <authorList>
            <person name="Kim M.S."/>
            <person name="Cha K.E."/>
            <person name="Myung H."/>
        </authorList>
    </citation>
    <scope>NUCLEOTIDE SEQUENCE [LARGE SCALE GENOMIC DNA]</scope>
</reference>
<organism evidence="1 2">
    <name type="scientific">Pseudomonas phage PA26</name>
    <dbReference type="NCBI Taxonomy" id="1204542"/>
    <lineage>
        <taxon>Viruses</taxon>
        <taxon>Duplodnaviria</taxon>
        <taxon>Heunggongvirae</taxon>
        <taxon>Uroviricota</taxon>
        <taxon>Caudoviricetes</taxon>
        <taxon>Schitoviridae</taxon>
        <taxon>Migulavirinae</taxon>
        <taxon>Litunavirus</taxon>
        <taxon>Litunavirus PA26</taxon>
    </lineage>
</organism>